<feature type="region of interest" description="Disordered" evidence="5">
    <location>
        <begin position="208"/>
        <end position="227"/>
    </location>
</feature>
<keyword evidence="8" id="KW-1185">Reference proteome</keyword>
<organism evidence="7 8">
    <name type="scientific">Massilia rubra</name>
    <dbReference type="NCBI Taxonomy" id="2607910"/>
    <lineage>
        <taxon>Bacteria</taxon>
        <taxon>Pseudomonadati</taxon>
        <taxon>Pseudomonadota</taxon>
        <taxon>Betaproteobacteria</taxon>
        <taxon>Burkholderiales</taxon>
        <taxon>Oxalobacteraceae</taxon>
        <taxon>Telluria group</taxon>
        <taxon>Massilia</taxon>
    </lineage>
</organism>
<evidence type="ECO:0000313" key="8">
    <source>
        <dbReference type="Proteomes" id="UP000785613"/>
    </source>
</evidence>
<name>A0ABX0LCU4_9BURK</name>
<dbReference type="PANTHER" id="PTHR30055">
    <property type="entry name" value="HTH-TYPE TRANSCRIPTIONAL REGULATOR RUTR"/>
    <property type="match status" value="1"/>
</dbReference>
<dbReference type="PROSITE" id="PS50977">
    <property type="entry name" value="HTH_TETR_2"/>
    <property type="match status" value="1"/>
</dbReference>
<dbReference type="InterPro" id="IPR001647">
    <property type="entry name" value="HTH_TetR"/>
</dbReference>
<dbReference type="InterPro" id="IPR050109">
    <property type="entry name" value="HTH-type_TetR-like_transc_reg"/>
</dbReference>
<evidence type="ECO:0000256" key="4">
    <source>
        <dbReference type="PROSITE-ProRule" id="PRU00335"/>
    </source>
</evidence>
<dbReference type="SUPFAM" id="SSF46689">
    <property type="entry name" value="Homeodomain-like"/>
    <property type="match status" value="1"/>
</dbReference>
<evidence type="ECO:0000256" key="2">
    <source>
        <dbReference type="ARBA" id="ARBA00023125"/>
    </source>
</evidence>
<dbReference type="Pfam" id="PF00440">
    <property type="entry name" value="TetR_N"/>
    <property type="match status" value="1"/>
</dbReference>
<dbReference type="PANTHER" id="PTHR30055:SF234">
    <property type="entry name" value="HTH-TYPE TRANSCRIPTIONAL REGULATOR BETI"/>
    <property type="match status" value="1"/>
</dbReference>
<keyword evidence="2 4" id="KW-0238">DNA-binding</keyword>
<dbReference type="InterPro" id="IPR009057">
    <property type="entry name" value="Homeodomain-like_sf"/>
</dbReference>
<dbReference type="Gene3D" id="1.10.357.10">
    <property type="entry name" value="Tetracycline Repressor, domain 2"/>
    <property type="match status" value="1"/>
</dbReference>
<dbReference type="EMBL" id="VUYU01000002">
    <property type="protein sequence ID" value="NHZ32579.1"/>
    <property type="molecule type" value="Genomic_DNA"/>
</dbReference>
<evidence type="ECO:0000256" key="3">
    <source>
        <dbReference type="ARBA" id="ARBA00023163"/>
    </source>
</evidence>
<dbReference type="PRINTS" id="PR00455">
    <property type="entry name" value="HTHTETR"/>
</dbReference>
<feature type="domain" description="HTH tetR-type" evidence="6">
    <location>
        <begin position="17"/>
        <end position="77"/>
    </location>
</feature>
<dbReference type="Proteomes" id="UP000785613">
    <property type="component" value="Unassembled WGS sequence"/>
</dbReference>
<proteinExistence type="predicted"/>
<evidence type="ECO:0000256" key="5">
    <source>
        <dbReference type="SAM" id="MobiDB-lite"/>
    </source>
</evidence>
<evidence type="ECO:0000259" key="6">
    <source>
        <dbReference type="PROSITE" id="PS50977"/>
    </source>
</evidence>
<sequence>MSQTTPRKRLSREESQAQTRTRLIDTARQLFVTTGYGGTSIRDIADGAGYSQGAFYSNFASKEEVLLELLRGHMAAEAAQLSKVIDSDGRAPEQILSELESWAATLNNDADWCMLSIELQLHANRSPTFALEYQTVWDAHRAGLGRVVGRLFAVLGRTPPAEPEELAGAFMALTHGLALQRVGGRPDPSGRLILVFLRGLIASAGLPDTAPGADAEQAGPIPPYPRG</sequence>
<evidence type="ECO:0000313" key="7">
    <source>
        <dbReference type="EMBL" id="NHZ32579.1"/>
    </source>
</evidence>
<keyword evidence="1" id="KW-0805">Transcription regulation</keyword>
<protein>
    <submittedName>
        <fullName evidence="7">TetR/AcrR family transcriptional regulator</fullName>
    </submittedName>
</protein>
<dbReference type="SUPFAM" id="SSF48498">
    <property type="entry name" value="Tetracyclin repressor-like, C-terminal domain"/>
    <property type="match status" value="1"/>
</dbReference>
<reference evidence="7 8" key="1">
    <citation type="submission" date="2019-09" db="EMBL/GenBank/DDBJ databases">
        <title>Taxonomy of Antarctic Massilia spp.: description of Massilia rubra sp. nov., Massilia aquatica sp. nov., Massilia mucilaginosa sp. nov., Massilia frigida sp. nov. isolated from streams, lakes and regoliths.</title>
        <authorList>
            <person name="Holochova P."/>
            <person name="Sedlacek I."/>
            <person name="Kralova S."/>
            <person name="Maslanova I."/>
            <person name="Busse H.-J."/>
            <person name="Stankova E."/>
            <person name="Vrbovska V."/>
            <person name="Kovarovic V."/>
            <person name="Bartak M."/>
            <person name="Svec P."/>
            <person name="Pantucek R."/>
        </authorList>
    </citation>
    <scope>NUCLEOTIDE SEQUENCE [LARGE SCALE GENOMIC DNA]</scope>
    <source>
        <strain evidence="7 8">CCM 8692</strain>
    </source>
</reference>
<evidence type="ECO:0000256" key="1">
    <source>
        <dbReference type="ARBA" id="ARBA00023015"/>
    </source>
</evidence>
<comment type="caution">
    <text evidence="7">The sequence shown here is derived from an EMBL/GenBank/DDBJ whole genome shotgun (WGS) entry which is preliminary data.</text>
</comment>
<dbReference type="InterPro" id="IPR036271">
    <property type="entry name" value="Tet_transcr_reg_TetR-rel_C_sf"/>
</dbReference>
<keyword evidence="3" id="KW-0804">Transcription</keyword>
<feature type="DNA-binding region" description="H-T-H motif" evidence="4">
    <location>
        <begin position="40"/>
        <end position="59"/>
    </location>
</feature>
<gene>
    <name evidence="7" type="ORF">F0185_03100</name>
</gene>
<accession>A0ABX0LCU4</accession>